<keyword evidence="3" id="KW-1185">Reference proteome</keyword>
<dbReference type="AlphaFoldDB" id="A0A8J1XXH5"/>
<proteinExistence type="predicted"/>
<gene>
    <name evidence="2" type="ORF">OFUS_LOCUS17113</name>
</gene>
<feature type="compositionally biased region" description="Basic and acidic residues" evidence="1">
    <location>
        <begin position="293"/>
        <end position="311"/>
    </location>
</feature>
<evidence type="ECO:0000313" key="2">
    <source>
        <dbReference type="EMBL" id="CAH1792092.1"/>
    </source>
</evidence>
<dbReference type="EMBL" id="CAIIXF020000008">
    <property type="protein sequence ID" value="CAH1792092.1"/>
    <property type="molecule type" value="Genomic_DNA"/>
</dbReference>
<dbReference type="Proteomes" id="UP000749559">
    <property type="component" value="Unassembled WGS sequence"/>
</dbReference>
<evidence type="ECO:0000313" key="3">
    <source>
        <dbReference type="Proteomes" id="UP000749559"/>
    </source>
</evidence>
<feature type="region of interest" description="Disordered" evidence="1">
    <location>
        <begin position="292"/>
        <end position="311"/>
    </location>
</feature>
<evidence type="ECO:0000256" key="1">
    <source>
        <dbReference type="SAM" id="MobiDB-lite"/>
    </source>
</evidence>
<accession>A0A8J1XXH5</accession>
<feature type="region of interest" description="Disordered" evidence="1">
    <location>
        <begin position="144"/>
        <end position="184"/>
    </location>
</feature>
<organism evidence="2 3">
    <name type="scientific">Owenia fusiformis</name>
    <name type="common">Polychaete worm</name>
    <dbReference type="NCBI Taxonomy" id="6347"/>
    <lineage>
        <taxon>Eukaryota</taxon>
        <taxon>Metazoa</taxon>
        <taxon>Spiralia</taxon>
        <taxon>Lophotrochozoa</taxon>
        <taxon>Annelida</taxon>
        <taxon>Polychaeta</taxon>
        <taxon>Sedentaria</taxon>
        <taxon>Canalipalpata</taxon>
        <taxon>Sabellida</taxon>
        <taxon>Oweniida</taxon>
        <taxon>Oweniidae</taxon>
        <taxon>Owenia</taxon>
    </lineage>
</organism>
<feature type="region of interest" description="Disordered" evidence="1">
    <location>
        <begin position="317"/>
        <end position="336"/>
    </location>
</feature>
<feature type="compositionally biased region" description="Basic and acidic residues" evidence="1">
    <location>
        <begin position="144"/>
        <end position="156"/>
    </location>
</feature>
<reference evidence="2" key="1">
    <citation type="submission" date="2022-03" db="EMBL/GenBank/DDBJ databases">
        <authorList>
            <person name="Martin C."/>
        </authorList>
    </citation>
    <scope>NUCLEOTIDE SEQUENCE</scope>
</reference>
<protein>
    <submittedName>
        <fullName evidence="2">Uncharacterized protein</fullName>
    </submittedName>
</protein>
<comment type="caution">
    <text evidence="2">The sequence shown here is derived from an EMBL/GenBank/DDBJ whole genome shotgun (WGS) entry which is preliminary data.</text>
</comment>
<name>A0A8J1XXH5_OWEFU</name>
<feature type="compositionally biased region" description="Polar residues" evidence="1">
    <location>
        <begin position="317"/>
        <end position="331"/>
    </location>
</feature>
<feature type="compositionally biased region" description="Basic residues" evidence="1">
    <location>
        <begin position="157"/>
        <end position="173"/>
    </location>
</feature>
<feature type="compositionally biased region" description="Basic and acidic residues" evidence="1">
    <location>
        <begin position="257"/>
        <end position="276"/>
    </location>
</feature>
<feature type="region of interest" description="Disordered" evidence="1">
    <location>
        <begin position="1"/>
        <end position="47"/>
    </location>
</feature>
<sequence>MPKDNNIFMVRVPRAVEEPNKLTHSPMPPKPERKIKSAPPMRSKSPVKNKHLFYGKFKPVKVNRDVKDVSQLDFRNRSWSVCGGNDTYCNSPTLYGHDNKRTEKLWNIQDVALTKREVETALPRRSFYNCHDLTLKRAGIDPKKIEQDAQKKTEVKTKKKTKKRRRKKSKQLKIAKASETQSEVNENIVSDEAINKLSLQSTNTPDTNTPDQHTNEVSGANNMIKTINETHAKDWKHNKSSDKGDNNSDSIAVSRASSEHDLISSRIENEANKADDNNIQTLMSEQTDITPVETKETTEEEKPQCITTDKDDAIANASSVNESNTNSTADSKATDVTRESNKELELVIADIVKKTQAAQRLKTGKTRDVDFTVLLKYLLEVKRCPMDYWRTKHKLSGRNNSGTTVETYQTDIPTESLIVQAAYEVTLMSRMLNPETFRRRKAEAEAKTKSASGATVKLKDNRINVDIPSTVNQEYSSRVEKYRAEVEQWLTTLTTIQMTTARDMALKVMGEKGRSDMNEMIRRRKAQDLKEQFTSVF</sequence>
<feature type="region of interest" description="Disordered" evidence="1">
    <location>
        <begin position="232"/>
        <end position="277"/>
    </location>
</feature>
<feature type="compositionally biased region" description="Basic and acidic residues" evidence="1">
    <location>
        <begin position="232"/>
        <end position="246"/>
    </location>
</feature>